<sequence length="555" mass="64130">MYLINDYLVVKILNIILNNLFPFGVVGEYQFKRNINRFIGTISRVSKYWKNTFIKRLSLDNAIEIKRESNISVDTVISLLERGVKLQLNLHFFEKTKSTHEMIINRIANNENQQTLSMLIENDLSDFHNLSIPQRKIIISSTLINNTGFVNVENFLTIDSLEIRGENDMALQDNHLPTLLKFKFLKHIKIYNVSCKLEFIIHWVTVVNPKSLKLMQSPYITSNNNTPRFDSLLDAISAKCTEITELQIIHYSMLATRKCFEKLFEHASLEKLFISGLVSLDEEPSIAPQINNQKLIWVGFGSIIDKNYYLRCWACQSRIQKLSFTYFDMNILKNHIAYLKSLDLGPLSVGSDLYEVISHNQSIEHLSIASIDRQDVNAFFEALNRNKTLTSLAFGAEYRDKNNMYQRLDDCVIKLFQLQHPTIQKLKLTRLSKTIDYFQEAIQKNHTITNLEMSSSQCDFETSIQTLVNIIEFNNSISTLKLAPFEFEPINEQQLSNFTKALQSNSSLSSLRILLNCRDQPSEKAIQSSLTFTKYLSDLFTNKLINLQIEPSYGF</sequence>
<dbReference type="PANTHER" id="PTHR24111:SF0">
    <property type="entry name" value="LEUCINE-RICH REPEAT-CONTAINING PROTEIN"/>
    <property type="match status" value="1"/>
</dbReference>
<evidence type="ECO:0000313" key="3">
    <source>
        <dbReference type="Proteomes" id="UP000076078"/>
    </source>
</evidence>
<dbReference type="EMBL" id="LODT01000020">
    <property type="protein sequence ID" value="KYQ99663.1"/>
    <property type="molecule type" value="Genomic_DNA"/>
</dbReference>
<protein>
    <submittedName>
        <fullName evidence="2">Uncharacterized protein</fullName>
    </submittedName>
</protein>
<dbReference type="InParanoid" id="A0A152A0D9"/>
<proteinExistence type="predicted"/>
<dbReference type="Gene3D" id="3.80.10.10">
    <property type="entry name" value="Ribonuclease Inhibitor"/>
    <property type="match status" value="2"/>
</dbReference>
<dbReference type="InterPro" id="IPR052201">
    <property type="entry name" value="LRR-containing_regulator"/>
</dbReference>
<evidence type="ECO:0000313" key="2">
    <source>
        <dbReference type="EMBL" id="KYQ99663.1"/>
    </source>
</evidence>
<evidence type="ECO:0000256" key="1">
    <source>
        <dbReference type="ARBA" id="ARBA00022737"/>
    </source>
</evidence>
<organism evidence="2 3">
    <name type="scientific">Tieghemostelium lacteum</name>
    <name type="common">Slime mold</name>
    <name type="synonym">Dictyostelium lacteum</name>
    <dbReference type="NCBI Taxonomy" id="361077"/>
    <lineage>
        <taxon>Eukaryota</taxon>
        <taxon>Amoebozoa</taxon>
        <taxon>Evosea</taxon>
        <taxon>Eumycetozoa</taxon>
        <taxon>Dictyostelia</taxon>
        <taxon>Dictyosteliales</taxon>
        <taxon>Raperosteliaceae</taxon>
        <taxon>Tieghemostelium</taxon>
    </lineage>
</organism>
<comment type="caution">
    <text evidence="2">The sequence shown here is derived from an EMBL/GenBank/DDBJ whole genome shotgun (WGS) entry which is preliminary data.</text>
</comment>
<name>A0A152A0D9_TIELA</name>
<dbReference type="InterPro" id="IPR032675">
    <property type="entry name" value="LRR_dom_sf"/>
</dbReference>
<dbReference type="AlphaFoldDB" id="A0A152A0D9"/>
<reference evidence="2 3" key="1">
    <citation type="submission" date="2015-12" db="EMBL/GenBank/DDBJ databases">
        <title>Dictyostelia acquired genes for synthesis and detection of signals that induce cell-type specialization by lateral gene transfer from prokaryotes.</title>
        <authorList>
            <person name="Gloeckner G."/>
            <person name="Schaap P."/>
        </authorList>
    </citation>
    <scope>NUCLEOTIDE SEQUENCE [LARGE SCALE GENOMIC DNA]</scope>
    <source>
        <strain evidence="2 3">TK</strain>
    </source>
</reference>
<dbReference type="Proteomes" id="UP000076078">
    <property type="component" value="Unassembled WGS sequence"/>
</dbReference>
<dbReference type="PANTHER" id="PTHR24111">
    <property type="entry name" value="LEUCINE-RICH REPEAT-CONTAINING PROTEIN 34"/>
    <property type="match status" value="1"/>
</dbReference>
<gene>
    <name evidence="2" type="ORF">DLAC_03602</name>
</gene>
<keyword evidence="3" id="KW-1185">Reference proteome</keyword>
<accession>A0A152A0D9</accession>
<dbReference type="SUPFAM" id="SSF52047">
    <property type="entry name" value="RNI-like"/>
    <property type="match status" value="1"/>
</dbReference>
<keyword evidence="1" id="KW-0677">Repeat</keyword>